<dbReference type="EMBL" id="KQ241778">
    <property type="protein sequence ID" value="KNC84231.1"/>
    <property type="molecule type" value="Genomic_DNA"/>
</dbReference>
<accession>A0A0L0G5W5</accession>
<evidence type="ECO:0000256" key="1">
    <source>
        <dbReference type="SAM" id="MobiDB-lite"/>
    </source>
</evidence>
<evidence type="ECO:0000313" key="3">
    <source>
        <dbReference type="Proteomes" id="UP000054560"/>
    </source>
</evidence>
<protein>
    <submittedName>
        <fullName evidence="2">Uncharacterized protein</fullName>
    </submittedName>
</protein>
<evidence type="ECO:0000313" key="2">
    <source>
        <dbReference type="EMBL" id="KNC84231.1"/>
    </source>
</evidence>
<reference evidence="2 3" key="1">
    <citation type="submission" date="2011-02" db="EMBL/GenBank/DDBJ databases">
        <title>The Genome Sequence of Sphaeroforma arctica JP610.</title>
        <authorList>
            <consortium name="The Broad Institute Genome Sequencing Platform"/>
            <person name="Russ C."/>
            <person name="Cuomo C."/>
            <person name="Young S.K."/>
            <person name="Zeng Q."/>
            <person name="Gargeya S."/>
            <person name="Alvarado L."/>
            <person name="Berlin A."/>
            <person name="Chapman S.B."/>
            <person name="Chen Z."/>
            <person name="Freedman E."/>
            <person name="Gellesch M."/>
            <person name="Goldberg J."/>
            <person name="Griggs A."/>
            <person name="Gujja S."/>
            <person name="Heilman E."/>
            <person name="Heiman D."/>
            <person name="Howarth C."/>
            <person name="Mehta T."/>
            <person name="Neiman D."/>
            <person name="Pearson M."/>
            <person name="Roberts A."/>
            <person name="Saif S."/>
            <person name="Shea T."/>
            <person name="Shenoy N."/>
            <person name="Sisk P."/>
            <person name="Stolte C."/>
            <person name="Sykes S."/>
            <person name="White J."/>
            <person name="Yandava C."/>
            <person name="Burger G."/>
            <person name="Gray M.W."/>
            <person name="Holland P.W.H."/>
            <person name="King N."/>
            <person name="Lang F.B.F."/>
            <person name="Roger A.J."/>
            <person name="Ruiz-Trillo I."/>
            <person name="Haas B."/>
            <person name="Nusbaum C."/>
            <person name="Birren B."/>
        </authorList>
    </citation>
    <scope>NUCLEOTIDE SEQUENCE [LARGE SCALE GENOMIC DNA]</scope>
    <source>
        <strain evidence="2 3">JP610</strain>
    </source>
</reference>
<proteinExistence type="predicted"/>
<feature type="compositionally biased region" description="Basic and acidic residues" evidence="1">
    <location>
        <begin position="249"/>
        <end position="264"/>
    </location>
</feature>
<dbReference type="eggNOG" id="ENOG502R8PK">
    <property type="taxonomic scope" value="Eukaryota"/>
</dbReference>
<organism evidence="2 3">
    <name type="scientific">Sphaeroforma arctica JP610</name>
    <dbReference type="NCBI Taxonomy" id="667725"/>
    <lineage>
        <taxon>Eukaryota</taxon>
        <taxon>Ichthyosporea</taxon>
        <taxon>Ichthyophonida</taxon>
        <taxon>Sphaeroforma</taxon>
    </lineage>
</organism>
<keyword evidence="3" id="KW-1185">Reference proteome</keyword>
<dbReference type="AlphaFoldDB" id="A0A0L0G5W5"/>
<sequence>MKNFLDTYNVETPLCDPEKYPYRHVLMRFFCERDYIRDNQRTLRNVMHSDTDVIFQADIFDPSYVDPQGGLVGFAETYARVIKDSEPNKRWIEDCYGREALETLLMRPRVCAGTIFGEAKAYMDAMDKVMIPKLPTCNDQGIYIVAMYLGIFAKAGIKTTVQDFAHGAVATLNAPMARVDMFGRVVNEDMRPYAAVHMAKRNAVIKEVIESQYPLSDKEQLKLSTPNQSQWRDQFKNEISNNDDDDEEAQHKDTPDAKPDKEGS</sequence>
<dbReference type="OrthoDB" id="4155711at2759"/>
<gene>
    <name evidence="2" type="ORF">SARC_03532</name>
</gene>
<feature type="region of interest" description="Disordered" evidence="1">
    <location>
        <begin position="218"/>
        <end position="264"/>
    </location>
</feature>
<dbReference type="Proteomes" id="UP000054560">
    <property type="component" value="Unassembled WGS sequence"/>
</dbReference>
<dbReference type="GeneID" id="25904036"/>
<name>A0A0L0G5W5_9EUKA</name>
<feature type="compositionally biased region" description="Polar residues" evidence="1">
    <location>
        <begin position="222"/>
        <end position="240"/>
    </location>
</feature>
<dbReference type="RefSeq" id="XP_014158133.1">
    <property type="nucleotide sequence ID" value="XM_014302658.1"/>
</dbReference>